<feature type="domain" description="Homing endonuclease LAGLIDADG" evidence="3">
    <location>
        <begin position="128"/>
        <end position="237"/>
    </location>
</feature>
<evidence type="ECO:0000256" key="2">
    <source>
        <dbReference type="SAM" id="Phobius"/>
    </source>
</evidence>
<sequence length="258" mass="29944">MNPFTWVEQSVEKIEILRDYTYELYSNYGILKFYTFVSINIYLALLFWRSVGYKYLKILLVLTLYTLSPLSAWHVGGEIELFNLQSSLAIVSCSSIGQNFNLSWSLGSKKLTKEVRKMFILPPAYEGILVGLLLSDAGNNKSKSNKLMRIAFVQSFTLHFHYFMHVYFSLSFIFRSLPILRIQYRRGIKNVSLSIISMGLPAIHNLCLQFLDVNGRKIIPINIYNLLTPIALAHWIWETVKLENMVYDSVQMLFLLKK</sequence>
<feature type="transmembrane region" description="Helical" evidence="2">
    <location>
        <begin position="28"/>
        <end position="48"/>
    </location>
</feature>
<reference evidence="4" key="1">
    <citation type="journal article" date="2019" name="BMC Genomics">
        <title>Mobile genetic elements explain size variation in the mitochondrial genomes of four closely-related Armillaria species.</title>
        <authorList>
            <person name="Kolesnikova A.I."/>
            <person name="Putintseva Y.A."/>
            <person name="Simonov E.P."/>
            <person name="Biriukov V.V."/>
            <person name="Oreshkova N.V."/>
            <person name="Pavlov I.N."/>
            <person name="Sharov V.V."/>
            <person name="Kuzmin D.A."/>
            <person name="Anderson J.B."/>
            <person name="Krutovsky K.V."/>
        </authorList>
    </citation>
    <scope>NUCLEOTIDE SEQUENCE</scope>
</reference>
<dbReference type="InterPro" id="IPR027434">
    <property type="entry name" value="Homing_endonucl"/>
</dbReference>
<keyword evidence="2" id="KW-0472">Membrane</keyword>
<dbReference type="Pfam" id="PF03161">
    <property type="entry name" value="LAGLIDADG_2"/>
    <property type="match status" value="1"/>
</dbReference>
<feature type="transmembrane region" description="Helical" evidence="2">
    <location>
        <begin position="191"/>
        <end position="211"/>
    </location>
</feature>
<evidence type="ECO:0000313" key="4">
    <source>
        <dbReference type="EMBL" id="QCB16446.1"/>
    </source>
</evidence>
<evidence type="ECO:0000256" key="1">
    <source>
        <dbReference type="ARBA" id="ARBA00002670"/>
    </source>
</evidence>
<geneLocation type="mitochondrion" evidence="4"/>
<accession>A0A4D6FGD1</accession>
<dbReference type="SUPFAM" id="SSF55608">
    <property type="entry name" value="Homing endonucleases"/>
    <property type="match status" value="1"/>
</dbReference>
<feature type="transmembrane region" description="Helical" evidence="2">
    <location>
        <begin position="55"/>
        <end position="75"/>
    </location>
</feature>
<dbReference type="Gene3D" id="3.10.28.10">
    <property type="entry name" value="Homing endonucleases"/>
    <property type="match status" value="1"/>
</dbReference>
<feature type="transmembrane region" description="Helical" evidence="2">
    <location>
        <begin position="217"/>
        <end position="237"/>
    </location>
</feature>
<dbReference type="AlphaFoldDB" id="A0A4D6FGD1"/>
<dbReference type="RefSeq" id="YP_009631666.1">
    <property type="nucleotide sequence ID" value="NC_042231.1"/>
</dbReference>
<keyword evidence="2" id="KW-1133">Transmembrane helix</keyword>
<protein>
    <recommendedName>
        <fullName evidence="3">Homing endonuclease LAGLIDADG domain-containing protein</fullName>
    </recommendedName>
</protein>
<dbReference type="GO" id="GO:0004519">
    <property type="term" value="F:endonuclease activity"/>
    <property type="evidence" value="ECO:0007669"/>
    <property type="project" value="InterPro"/>
</dbReference>
<proteinExistence type="predicted"/>
<organism evidence="4">
    <name type="scientific">Armillaria solidipes</name>
    <dbReference type="NCBI Taxonomy" id="1076256"/>
    <lineage>
        <taxon>Eukaryota</taxon>
        <taxon>Fungi</taxon>
        <taxon>Dikarya</taxon>
        <taxon>Basidiomycota</taxon>
        <taxon>Agaricomycotina</taxon>
        <taxon>Agaricomycetes</taxon>
        <taxon>Agaricomycetidae</taxon>
        <taxon>Agaricales</taxon>
        <taxon>Marasmiineae</taxon>
        <taxon>Physalacriaceae</taxon>
        <taxon>Armillaria</taxon>
    </lineage>
</organism>
<gene>
    <name evidence="4" type="primary">oi1cox2</name>
</gene>
<keyword evidence="4" id="KW-0496">Mitochondrion</keyword>
<feature type="transmembrane region" description="Helical" evidence="2">
    <location>
        <begin position="147"/>
        <end position="170"/>
    </location>
</feature>
<dbReference type="EMBL" id="MH660713">
    <property type="protein sequence ID" value="QCB16446.1"/>
    <property type="molecule type" value="Genomic_DNA"/>
</dbReference>
<evidence type="ECO:0000259" key="3">
    <source>
        <dbReference type="Pfam" id="PF03161"/>
    </source>
</evidence>
<comment type="function">
    <text evidence="1">Mitochondrial DNA endonuclease involved in intron homing.</text>
</comment>
<name>A0A4D6FGD1_9AGAR</name>
<keyword evidence="2" id="KW-0812">Transmembrane</keyword>
<dbReference type="GeneID" id="40143492"/>
<dbReference type="InterPro" id="IPR004860">
    <property type="entry name" value="LAGLIDADG_dom"/>
</dbReference>